<organism evidence="3 4">
    <name type="scientific">Plectosphaerella cucumerina</name>
    <dbReference type="NCBI Taxonomy" id="40658"/>
    <lineage>
        <taxon>Eukaryota</taxon>
        <taxon>Fungi</taxon>
        <taxon>Dikarya</taxon>
        <taxon>Ascomycota</taxon>
        <taxon>Pezizomycotina</taxon>
        <taxon>Sordariomycetes</taxon>
        <taxon>Hypocreomycetidae</taxon>
        <taxon>Glomerellales</taxon>
        <taxon>Plectosphaerellaceae</taxon>
        <taxon>Plectosphaerella</taxon>
    </lineage>
</organism>
<evidence type="ECO:0000313" key="3">
    <source>
        <dbReference type="EMBL" id="KAH7367220.1"/>
    </source>
</evidence>
<gene>
    <name evidence="3" type="ORF">B0T11DRAFT_315723</name>
</gene>
<keyword evidence="4" id="KW-1185">Reference proteome</keyword>
<dbReference type="OrthoDB" id="3514033at2759"/>
<feature type="compositionally biased region" description="Polar residues" evidence="1">
    <location>
        <begin position="284"/>
        <end position="305"/>
    </location>
</feature>
<accession>A0A8K0TGP3</accession>
<feature type="region of interest" description="Disordered" evidence="1">
    <location>
        <begin position="247"/>
        <end position="310"/>
    </location>
</feature>
<dbReference type="InterPro" id="IPR024630">
    <property type="entry name" value="Stc1"/>
</dbReference>
<feature type="domain" description="Stc1" evidence="2">
    <location>
        <begin position="15"/>
        <end position="93"/>
    </location>
</feature>
<dbReference type="Pfam" id="PF12898">
    <property type="entry name" value="Stc1"/>
    <property type="match status" value="1"/>
</dbReference>
<dbReference type="EMBL" id="JAGPXD010000002">
    <property type="protein sequence ID" value="KAH7367220.1"/>
    <property type="molecule type" value="Genomic_DNA"/>
</dbReference>
<evidence type="ECO:0000259" key="2">
    <source>
        <dbReference type="Pfam" id="PF12898"/>
    </source>
</evidence>
<evidence type="ECO:0000256" key="1">
    <source>
        <dbReference type="SAM" id="MobiDB-lite"/>
    </source>
</evidence>
<evidence type="ECO:0000313" key="4">
    <source>
        <dbReference type="Proteomes" id="UP000813385"/>
    </source>
</evidence>
<sequence>MAPKGNKPKGAMLYRCSLGGEMKPIVAFSKHQQQKVGYGIKDIDPNHSKMVCMEHAPGPAMEENCDHCNRRLPLDQFSKRTRRLNEFVCIACREWLESEPDPAKLAAKARAAAREDKKYMETEAVVEKTEFEKATVKKTQPKKSAFPKAKTSDLSDTESVIDSMYGFLDHLLEDAGDEEDDAASIGNKTVTTTTETSHNAPITSNHRAPLVVLSSAGSAVTEICHKKQPAADAEMSTVASNSWYGGHKEDKKDLANAANGPSAVTSSTGSTQKKERTAPHLMSVHNSQKSLPPHLRSSTENSGTQRLAPYERSSSIALASDELSDGGSEKTIPANNDDDTRAVIQEEPCVHANPDAFIVPDIRRATRILHKEHEEWMKNQPEFEMDDDSEVDQN</sequence>
<feature type="compositionally biased region" description="Polar residues" evidence="1">
    <location>
        <begin position="262"/>
        <end position="271"/>
    </location>
</feature>
<dbReference type="AlphaFoldDB" id="A0A8K0TGP3"/>
<comment type="caution">
    <text evidence="3">The sequence shown here is derived from an EMBL/GenBank/DDBJ whole genome shotgun (WGS) entry which is preliminary data.</text>
</comment>
<name>A0A8K0TGP3_9PEZI</name>
<dbReference type="Proteomes" id="UP000813385">
    <property type="component" value="Unassembled WGS sequence"/>
</dbReference>
<protein>
    <recommendedName>
        <fullName evidence="2">Stc1 domain-containing protein</fullName>
    </recommendedName>
</protein>
<reference evidence="3" key="1">
    <citation type="journal article" date="2021" name="Nat. Commun.">
        <title>Genetic determinants of endophytism in the Arabidopsis root mycobiome.</title>
        <authorList>
            <person name="Mesny F."/>
            <person name="Miyauchi S."/>
            <person name="Thiergart T."/>
            <person name="Pickel B."/>
            <person name="Atanasova L."/>
            <person name="Karlsson M."/>
            <person name="Huettel B."/>
            <person name="Barry K.W."/>
            <person name="Haridas S."/>
            <person name="Chen C."/>
            <person name="Bauer D."/>
            <person name="Andreopoulos W."/>
            <person name="Pangilinan J."/>
            <person name="LaButti K."/>
            <person name="Riley R."/>
            <person name="Lipzen A."/>
            <person name="Clum A."/>
            <person name="Drula E."/>
            <person name="Henrissat B."/>
            <person name="Kohler A."/>
            <person name="Grigoriev I.V."/>
            <person name="Martin F.M."/>
            <person name="Hacquard S."/>
        </authorList>
    </citation>
    <scope>NUCLEOTIDE SEQUENCE</scope>
    <source>
        <strain evidence="3">MPI-CAGE-AT-0016</strain>
    </source>
</reference>
<proteinExistence type="predicted"/>